<dbReference type="PRINTS" id="PR00332">
    <property type="entry name" value="HISTRIAD"/>
</dbReference>
<dbReference type="RefSeq" id="WP_089785149.1">
    <property type="nucleotide sequence ID" value="NZ_FOKW01000001.1"/>
</dbReference>
<dbReference type="InterPro" id="IPR011146">
    <property type="entry name" value="HIT-like"/>
</dbReference>
<evidence type="ECO:0000256" key="1">
    <source>
        <dbReference type="PIRSR" id="PIRSR601310-1"/>
    </source>
</evidence>
<organism evidence="5 6">
    <name type="scientific">Natronobacterium haloterrestre</name>
    <name type="common">Halobiforma haloterrestris</name>
    <dbReference type="NCBI Taxonomy" id="148448"/>
    <lineage>
        <taxon>Archaea</taxon>
        <taxon>Methanobacteriati</taxon>
        <taxon>Methanobacteriota</taxon>
        <taxon>Stenosarchaea group</taxon>
        <taxon>Halobacteria</taxon>
        <taxon>Halobacteriales</taxon>
        <taxon>Natrialbaceae</taxon>
        <taxon>Natronobacterium</taxon>
    </lineage>
</organism>
<dbReference type="PANTHER" id="PTHR46648:SF1">
    <property type="entry name" value="ADENOSINE 5'-MONOPHOSPHORAMIDASE HNT1"/>
    <property type="match status" value="1"/>
</dbReference>
<dbReference type="EMBL" id="FOKW01000001">
    <property type="protein sequence ID" value="SFB73451.1"/>
    <property type="molecule type" value="Genomic_DNA"/>
</dbReference>
<sequence>MGDDSIDRDCEFCEIVAGDRAANVLYEDETTIAFLDDHPAVTGHSLIVPRAHEGEVLTTGDASGVFRTVRIVAAALEEALEPEGFSVFHTSGPLVGTVDHAHVHLLPRFEDDGVSLSLARDRLRDDEADRLTAAVRAAIDTDDGRP</sequence>
<feature type="domain" description="HIT" evidence="4">
    <location>
        <begin position="11"/>
        <end position="115"/>
    </location>
</feature>
<dbReference type="PROSITE" id="PS51084">
    <property type="entry name" value="HIT_2"/>
    <property type="match status" value="1"/>
</dbReference>
<dbReference type="GO" id="GO:0003824">
    <property type="term" value="F:catalytic activity"/>
    <property type="evidence" value="ECO:0007669"/>
    <property type="project" value="InterPro"/>
</dbReference>
<evidence type="ECO:0000256" key="3">
    <source>
        <dbReference type="PROSITE-ProRule" id="PRU00464"/>
    </source>
</evidence>
<evidence type="ECO:0000313" key="5">
    <source>
        <dbReference type="EMBL" id="SFB73451.1"/>
    </source>
</evidence>
<dbReference type="AlphaFoldDB" id="A0A1I1DEV3"/>
<evidence type="ECO:0000256" key="2">
    <source>
        <dbReference type="PIRSR" id="PIRSR601310-3"/>
    </source>
</evidence>
<dbReference type="Proteomes" id="UP000199161">
    <property type="component" value="Unassembled WGS sequence"/>
</dbReference>
<dbReference type="SUPFAM" id="SSF54197">
    <property type="entry name" value="HIT-like"/>
    <property type="match status" value="1"/>
</dbReference>
<keyword evidence="6" id="KW-1185">Reference proteome</keyword>
<feature type="active site" description="Tele-AMP-histidine intermediate" evidence="1">
    <location>
        <position position="102"/>
    </location>
</feature>
<dbReference type="InterPro" id="IPR036265">
    <property type="entry name" value="HIT-like_sf"/>
</dbReference>
<name>A0A1I1DEV3_NATHA</name>
<dbReference type="Pfam" id="PF01230">
    <property type="entry name" value="HIT"/>
    <property type="match status" value="1"/>
</dbReference>
<proteinExistence type="predicted"/>
<dbReference type="InterPro" id="IPR001310">
    <property type="entry name" value="Histidine_triad_HIT"/>
</dbReference>
<evidence type="ECO:0000313" key="6">
    <source>
        <dbReference type="Proteomes" id="UP000199161"/>
    </source>
</evidence>
<gene>
    <name evidence="5" type="ORF">SAMN05444422_101578</name>
</gene>
<feature type="short sequence motif" description="Histidine triad motif" evidence="2 3">
    <location>
        <begin position="100"/>
        <end position="104"/>
    </location>
</feature>
<dbReference type="Gene3D" id="3.30.428.10">
    <property type="entry name" value="HIT-like"/>
    <property type="match status" value="1"/>
</dbReference>
<evidence type="ECO:0000259" key="4">
    <source>
        <dbReference type="PROSITE" id="PS51084"/>
    </source>
</evidence>
<dbReference type="GO" id="GO:0009117">
    <property type="term" value="P:nucleotide metabolic process"/>
    <property type="evidence" value="ECO:0007669"/>
    <property type="project" value="TreeGrafter"/>
</dbReference>
<protein>
    <submittedName>
        <fullName evidence="5">Histidine triad (HIT) family protein</fullName>
    </submittedName>
</protein>
<reference evidence="6" key="1">
    <citation type="submission" date="2016-10" db="EMBL/GenBank/DDBJ databases">
        <authorList>
            <person name="Varghese N."/>
            <person name="Submissions S."/>
        </authorList>
    </citation>
    <scope>NUCLEOTIDE SEQUENCE [LARGE SCALE GENOMIC DNA]</scope>
    <source>
        <strain evidence="6">DSM 13078</strain>
    </source>
</reference>
<accession>A0A1I1DEV3</accession>
<dbReference type="PANTHER" id="PTHR46648">
    <property type="entry name" value="HIT FAMILY PROTEIN 1"/>
    <property type="match status" value="1"/>
</dbReference>